<dbReference type="KEGG" id="lck:HN018_04575"/>
<sequence>MTRSDRRTILLALGLAALAGYVDALGYLTLKGFFVSFMSGNSTRLAVGLAERSRQPVATAGALIGLFVAGVVLGSIVSHVAKRPRRAVLSLVAVLLGLAALSASPAMQALMSGWLAGDRLPITLMTLALGAENATIQRAGEVSIAVTYMTGTLVKMGQALARAMLGGKRLEWLPYLMLWVALVLGAVAGAALFPTVRLEGLWIAAIWCALLAVWAGDAKDPSTPAQ</sequence>
<dbReference type="Proteomes" id="UP000500767">
    <property type="component" value="Chromosome"/>
</dbReference>
<protein>
    <submittedName>
        <fullName evidence="2">DUF1275 domain-containing protein</fullName>
    </submittedName>
</protein>
<evidence type="ECO:0000313" key="3">
    <source>
        <dbReference type="Proteomes" id="UP000500767"/>
    </source>
</evidence>
<feature type="transmembrane region" description="Helical" evidence="1">
    <location>
        <begin position="172"/>
        <end position="193"/>
    </location>
</feature>
<keyword evidence="1" id="KW-0472">Membrane</keyword>
<dbReference type="PANTHER" id="PTHR37314:SF4">
    <property type="entry name" value="UPF0700 TRANSMEMBRANE PROTEIN YOAK"/>
    <property type="match status" value="1"/>
</dbReference>
<dbReference type="EMBL" id="CP053708">
    <property type="protein sequence ID" value="QKE89407.1"/>
    <property type="molecule type" value="Genomic_DNA"/>
</dbReference>
<feature type="transmembrane region" description="Helical" evidence="1">
    <location>
        <begin position="200"/>
        <end position="216"/>
    </location>
</feature>
<reference evidence="2 3" key="1">
    <citation type="journal article" date="2014" name="World J. Microbiol. Biotechnol.">
        <title>Biodiversity and physiological characteristics of Antarctic and Arctic lichens-associated bacteria.</title>
        <authorList>
            <person name="Lee Y.M."/>
            <person name="Kim E.H."/>
            <person name="Lee H.K."/>
            <person name="Hong S.G."/>
        </authorList>
    </citation>
    <scope>NUCLEOTIDE SEQUENCE [LARGE SCALE GENOMIC DNA]</scope>
    <source>
        <strain evidence="2 3">PAMC 26569</strain>
    </source>
</reference>
<keyword evidence="1" id="KW-0812">Transmembrane</keyword>
<dbReference type="Pfam" id="PF06912">
    <property type="entry name" value="DUF1275"/>
    <property type="match status" value="1"/>
</dbReference>
<dbReference type="InterPro" id="IPR010699">
    <property type="entry name" value="DUF1275"/>
</dbReference>
<keyword evidence="3" id="KW-1185">Reference proteome</keyword>
<dbReference type="AlphaFoldDB" id="A0A6M8HM46"/>
<feature type="transmembrane region" description="Helical" evidence="1">
    <location>
        <begin position="88"/>
        <end position="111"/>
    </location>
</feature>
<accession>A0A6M8HM46</accession>
<evidence type="ECO:0000313" key="2">
    <source>
        <dbReference type="EMBL" id="QKE89407.1"/>
    </source>
</evidence>
<dbReference type="RefSeq" id="WP_171834402.1">
    <property type="nucleotide sequence ID" value="NZ_CP053708.1"/>
</dbReference>
<organism evidence="2 3">
    <name type="scientific">Lichenicola cladoniae</name>
    <dbReference type="NCBI Taxonomy" id="1484109"/>
    <lineage>
        <taxon>Bacteria</taxon>
        <taxon>Pseudomonadati</taxon>
        <taxon>Pseudomonadota</taxon>
        <taxon>Alphaproteobacteria</taxon>
        <taxon>Acetobacterales</taxon>
        <taxon>Acetobacteraceae</taxon>
        <taxon>Lichenicola</taxon>
    </lineage>
</organism>
<name>A0A6M8HM46_9PROT</name>
<keyword evidence="1" id="KW-1133">Transmembrane helix</keyword>
<proteinExistence type="predicted"/>
<dbReference type="PANTHER" id="PTHR37314">
    <property type="entry name" value="SLR0142 PROTEIN"/>
    <property type="match status" value="1"/>
</dbReference>
<feature type="transmembrane region" description="Helical" evidence="1">
    <location>
        <begin position="57"/>
        <end position="76"/>
    </location>
</feature>
<gene>
    <name evidence="2" type="ORF">HN018_04575</name>
</gene>
<evidence type="ECO:0000256" key="1">
    <source>
        <dbReference type="SAM" id="Phobius"/>
    </source>
</evidence>